<keyword evidence="2" id="KW-1185">Reference proteome</keyword>
<reference evidence="1 2" key="1">
    <citation type="submission" date="2016-12" db="EMBL/GenBank/DDBJ databases">
        <title>The genomes of Aspergillus section Nigri reveals drivers in fungal speciation.</title>
        <authorList>
            <consortium name="DOE Joint Genome Institute"/>
            <person name="Vesth T.C."/>
            <person name="Nybo J."/>
            <person name="Theobald S."/>
            <person name="Brandl J."/>
            <person name="Frisvad J.C."/>
            <person name="Nielsen K.F."/>
            <person name="Lyhne E.K."/>
            <person name="Kogle M.E."/>
            <person name="Kuo A."/>
            <person name="Riley R."/>
            <person name="Clum A."/>
            <person name="Nolan M."/>
            <person name="Lipzen A."/>
            <person name="Salamov A."/>
            <person name="Henrissat B."/>
            <person name="Wiebenga A."/>
            <person name="De Vries R.P."/>
            <person name="Grigoriev I.V."/>
            <person name="Mortensen U.H."/>
            <person name="Andersen M.R."/>
            <person name="Baker S.E."/>
        </authorList>
    </citation>
    <scope>NUCLEOTIDE SEQUENCE [LARGE SCALE GENOMIC DNA]</scope>
    <source>
        <strain evidence="1 2">JOP 1030-1</strain>
    </source>
</reference>
<sequence>MLRLVLCCCSYKSVRTWQPAMTSLKQTRPYQNYYHFLQNPRNHFLLPLFGTSTPKSGAGAGADLTILHYQDGEYHDNRRLSLDCRSGSPRLASLLDVLPPSVLFVCLLMKTR</sequence>
<dbReference type="RefSeq" id="XP_025426340.1">
    <property type="nucleotide sequence ID" value="XM_025571144.1"/>
</dbReference>
<dbReference type="EMBL" id="KZ821288">
    <property type="protein sequence ID" value="PYH40358.1"/>
    <property type="molecule type" value="Genomic_DNA"/>
</dbReference>
<gene>
    <name evidence="1" type="ORF">BP01DRAFT_221551</name>
</gene>
<dbReference type="Proteomes" id="UP000248349">
    <property type="component" value="Unassembled WGS sequence"/>
</dbReference>
<evidence type="ECO:0000313" key="2">
    <source>
        <dbReference type="Proteomes" id="UP000248349"/>
    </source>
</evidence>
<dbReference type="GeneID" id="37072372"/>
<evidence type="ECO:0000313" key="1">
    <source>
        <dbReference type="EMBL" id="PYH40358.1"/>
    </source>
</evidence>
<accession>A0A318ZJB0</accession>
<protein>
    <submittedName>
        <fullName evidence="1">Uncharacterized protein</fullName>
    </submittedName>
</protein>
<proteinExistence type="predicted"/>
<name>A0A318ZJB0_9EURO</name>
<dbReference type="AlphaFoldDB" id="A0A318ZJB0"/>
<organism evidence="1 2">
    <name type="scientific">Aspergillus saccharolyticus JOP 1030-1</name>
    <dbReference type="NCBI Taxonomy" id="1450539"/>
    <lineage>
        <taxon>Eukaryota</taxon>
        <taxon>Fungi</taxon>
        <taxon>Dikarya</taxon>
        <taxon>Ascomycota</taxon>
        <taxon>Pezizomycotina</taxon>
        <taxon>Eurotiomycetes</taxon>
        <taxon>Eurotiomycetidae</taxon>
        <taxon>Eurotiales</taxon>
        <taxon>Aspergillaceae</taxon>
        <taxon>Aspergillus</taxon>
        <taxon>Aspergillus subgen. Circumdati</taxon>
    </lineage>
</organism>